<dbReference type="AlphaFoldDB" id="A0A3Q9G1M5"/>
<protein>
    <submittedName>
        <fullName evidence="7">Alpha/beta hydrolase</fullName>
    </submittedName>
</protein>
<dbReference type="PANTHER" id="PTHR43248:SF29">
    <property type="entry name" value="TRIPEPTIDYL AMINOPEPTIDASE"/>
    <property type="match status" value="1"/>
</dbReference>
<keyword evidence="3 7" id="KW-0378">Hydrolase</keyword>
<evidence type="ECO:0000259" key="6">
    <source>
        <dbReference type="Pfam" id="PF08386"/>
    </source>
</evidence>
<proteinExistence type="inferred from homology"/>
<evidence type="ECO:0000256" key="1">
    <source>
        <dbReference type="ARBA" id="ARBA00010088"/>
    </source>
</evidence>
<accession>A0A3Q9G1M5</accession>
<dbReference type="Proteomes" id="UP000267900">
    <property type="component" value="Chromosome"/>
</dbReference>
<sequence length="524" mass="55297">MSRSVRVSRGRALLAAALLTTVTGLAGCSGDADGEARQVTPSATNAATAGAAAPLQNQKLDWKPCPPPSRSEDAGTAGRPPGPDWECATLRAPLDYAHADGEKIGIAMIRAKATDQSHRIGSLLFNFGGPGGSGVTTLPAFADDYRTLRTRYDLVSFDPRGVGRSNGVTCLPDKELDAYYAADATPATPAEQNALVDRVKKYAEGCQKRSGKFLPHIGTTNAARDMDLMRQVLGDDKLHYFGVSYGTELGGVYAHLFPKNVGRALMDGVVDPSSDPLQSALAQAAGFQLALGDYMAACTKTSDNCPTEQQINSLLERLEKKPVPGGGGRDLTQSLATSGIAQSLYSKEFWDYLTEGVEDAENGDGKILLMLGDSMNGRGQEGTYSSLQASLNAITCADFSQRYTAADIERRAAEFHKASPVFGDFMAWSLLQCTGWPVKGEWQTPDVSAKGSAPILVVGNTGDPATPYEGARKMAQELGKGVGVEMTYRGEGHGAYDSGNACVKSAVDAYLLEGTVPAPGKVCS</sequence>
<dbReference type="PANTHER" id="PTHR43248">
    <property type="entry name" value="2-SUCCINYL-6-HYDROXY-2,4-CYCLOHEXADIENE-1-CARBOXYLATE SYNTHASE"/>
    <property type="match status" value="1"/>
</dbReference>
<feature type="compositionally biased region" description="Low complexity" evidence="4">
    <location>
        <begin position="43"/>
        <end position="53"/>
    </location>
</feature>
<comment type="similarity">
    <text evidence="1">Belongs to the peptidase S33 family.</text>
</comment>
<evidence type="ECO:0000313" key="7">
    <source>
        <dbReference type="EMBL" id="AZQ73401.1"/>
    </source>
</evidence>
<evidence type="ECO:0000256" key="2">
    <source>
        <dbReference type="ARBA" id="ARBA00022729"/>
    </source>
</evidence>
<name>A0A3Q9G1M5_STRLT</name>
<dbReference type="OrthoDB" id="4498590at2"/>
<feature type="signal peptide" evidence="5">
    <location>
        <begin position="1"/>
        <end position="26"/>
    </location>
</feature>
<dbReference type="Gene3D" id="3.40.50.1820">
    <property type="entry name" value="alpha/beta hydrolase"/>
    <property type="match status" value="1"/>
</dbReference>
<dbReference type="InterPro" id="IPR029058">
    <property type="entry name" value="AB_hydrolase_fold"/>
</dbReference>
<evidence type="ECO:0000313" key="8">
    <source>
        <dbReference type="Proteomes" id="UP000267900"/>
    </source>
</evidence>
<dbReference type="PROSITE" id="PS51257">
    <property type="entry name" value="PROKAR_LIPOPROTEIN"/>
    <property type="match status" value="1"/>
</dbReference>
<evidence type="ECO:0000256" key="3">
    <source>
        <dbReference type="ARBA" id="ARBA00022801"/>
    </source>
</evidence>
<dbReference type="Pfam" id="PF08386">
    <property type="entry name" value="Abhydrolase_4"/>
    <property type="match status" value="1"/>
</dbReference>
<dbReference type="SUPFAM" id="SSF53474">
    <property type="entry name" value="alpha/beta-Hydrolases"/>
    <property type="match status" value="1"/>
</dbReference>
<keyword evidence="2 5" id="KW-0732">Signal</keyword>
<dbReference type="EMBL" id="CP034587">
    <property type="protein sequence ID" value="AZQ73401.1"/>
    <property type="molecule type" value="Genomic_DNA"/>
</dbReference>
<feature type="region of interest" description="Disordered" evidence="4">
    <location>
        <begin position="32"/>
        <end position="85"/>
    </location>
</feature>
<feature type="domain" description="Peptidase S33 tripeptidyl aminopeptidase-like C-terminal" evidence="6">
    <location>
        <begin position="419"/>
        <end position="523"/>
    </location>
</feature>
<evidence type="ECO:0000256" key="4">
    <source>
        <dbReference type="SAM" id="MobiDB-lite"/>
    </source>
</evidence>
<organism evidence="7 8">
    <name type="scientific">Streptomyces luteoverticillatus</name>
    <name type="common">Streptoverticillium luteoverticillatus</name>
    <dbReference type="NCBI Taxonomy" id="66425"/>
    <lineage>
        <taxon>Bacteria</taxon>
        <taxon>Bacillati</taxon>
        <taxon>Actinomycetota</taxon>
        <taxon>Actinomycetes</taxon>
        <taxon>Kitasatosporales</taxon>
        <taxon>Streptomycetaceae</taxon>
        <taxon>Streptomyces</taxon>
    </lineage>
</organism>
<dbReference type="InterPro" id="IPR051601">
    <property type="entry name" value="Serine_prot/Carboxylest_S33"/>
</dbReference>
<dbReference type="InterPro" id="IPR013595">
    <property type="entry name" value="Pept_S33_TAP-like_C"/>
</dbReference>
<feature type="chain" id="PRO_5039297754" evidence="5">
    <location>
        <begin position="27"/>
        <end position="524"/>
    </location>
</feature>
<reference evidence="7 8" key="1">
    <citation type="submission" date="2018-12" db="EMBL/GenBank/DDBJ databases">
        <title>The whole draft genome of Streptomyce luteoverticillatus CGMCC 15060.</title>
        <authorList>
            <person name="Feng Z."/>
            <person name="Chen G."/>
            <person name="Zhang J."/>
            <person name="Zhu H."/>
            <person name="Yu X."/>
            <person name="Zhang W."/>
            <person name="Zhang X."/>
        </authorList>
    </citation>
    <scope>NUCLEOTIDE SEQUENCE [LARGE SCALE GENOMIC DNA]</scope>
    <source>
        <strain evidence="7 8">CGMCC 15060</strain>
    </source>
</reference>
<gene>
    <name evidence="7" type="ORF">EKH77_21220</name>
</gene>
<keyword evidence="8" id="KW-1185">Reference proteome</keyword>
<evidence type="ECO:0000256" key="5">
    <source>
        <dbReference type="SAM" id="SignalP"/>
    </source>
</evidence>
<dbReference type="GO" id="GO:0016787">
    <property type="term" value="F:hydrolase activity"/>
    <property type="evidence" value="ECO:0007669"/>
    <property type="project" value="UniProtKB-KW"/>
</dbReference>